<keyword evidence="2" id="KW-1185">Reference proteome</keyword>
<evidence type="ECO:0000313" key="1">
    <source>
        <dbReference type="EMBL" id="GER89041.1"/>
    </source>
</evidence>
<comment type="caution">
    <text evidence="1">The sequence shown here is derived from an EMBL/GenBank/DDBJ whole genome shotgun (WGS) entry which is preliminary data.</text>
</comment>
<proteinExistence type="predicted"/>
<organism evidence="1 2">
    <name type="scientific">Dictyobacter vulcani</name>
    <dbReference type="NCBI Taxonomy" id="2607529"/>
    <lineage>
        <taxon>Bacteria</taxon>
        <taxon>Bacillati</taxon>
        <taxon>Chloroflexota</taxon>
        <taxon>Ktedonobacteria</taxon>
        <taxon>Ktedonobacterales</taxon>
        <taxon>Dictyobacteraceae</taxon>
        <taxon>Dictyobacter</taxon>
    </lineage>
</organism>
<evidence type="ECO:0000313" key="2">
    <source>
        <dbReference type="Proteomes" id="UP000326912"/>
    </source>
</evidence>
<dbReference type="RefSeq" id="WP_162005277.1">
    <property type="nucleotide sequence ID" value="NZ_BKZW01000001.1"/>
</dbReference>
<dbReference type="EMBL" id="BKZW01000001">
    <property type="protein sequence ID" value="GER89041.1"/>
    <property type="molecule type" value="Genomic_DNA"/>
</dbReference>
<dbReference type="Proteomes" id="UP000326912">
    <property type="component" value="Unassembled WGS sequence"/>
</dbReference>
<name>A0A5J4KRH7_9CHLR</name>
<gene>
    <name evidence="1" type="ORF">KDW_32030</name>
</gene>
<reference evidence="1 2" key="1">
    <citation type="submission" date="2019-10" db="EMBL/GenBank/DDBJ databases">
        <title>Dictyobacter vulcani sp. nov., within the class Ktedonobacteria, isolated from soil of volcanic Mt. Zao.</title>
        <authorList>
            <person name="Zheng Y."/>
            <person name="Wang C.M."/>
            <person name="Sakai Y."/>
            <person name="Abe K."/>
            <person name="Yokota A."/>
            <person name="Yabe S."/>
        </authorList>
    </citation>
    <scope>NUCLEOTIDE SEQUENCE [LARGE SCALE GENOMIC DNA]</scope>
    <source>
        <strain evidence="1 2">W12</strain>
    </source>
</reference>
<protein>
    <submittedName>
        <fullName evidence="1">Uncharacterized protein</fullName>
    </submittedName>
</protein>
<dbReference type="AlphaFoldDB" id="A0A5J4KRH7"/>
<sequence>MQQNIFRSSRDPWPEMEQALERAIELSVGRKEYTIADGRLVYEQHRHYRYAFTLASS</sequence>
<accession>A0A5J4KRH7</accession>